<protein>
    <submittedName>
        <fullName evidence="1">Uncharacterized protein</fullName>
    </submittedName>
</protein>
<reference evidence="1" key="1">
    <citation type="submission" date="2022-09" db="EMBL/GenBank/DDBJ databases">
        <title>Tahibacter sp. nov., isolated from a fresh water.</title>
        <authorList>
            <person name="Baek J.H."/>
            <person name="Lee J.K."/>
            <person name="Kim J.M."/>
            <person name="Jeon C.O."/>
        </authorList>
    </citation>
    <scope>NUCLEOTIDE SEQUENCE</scope>
    <source>
        <strain evidence="1">W38</strain>
    </source>
</reference>
<dbReference type="Proteomes" id="UP001064632">
    <property type="component" value="Chromosome"/>
</dbReference>
<sequence>MLRITQHDGTVALCLHYTPPKSYGVDLFLAADDGVIHNLHASAMLGERTVTDDAAPTWTWWNHHDWSASVARVTDFRTLTFAPAEATEFHIRRQRFPGRHWRLRLDVHTREPGIVFPAGTAATHTGGWLELKL</sequence>
<evidence type="ECO:0000313" key="1">
    <source>
        <dbReference type="EMBL" id="UXI68790.1"/>
    </source>
</evidence>
<dbReference type="RefSeq" id="WP_261695749.1">
    <property type="nucleotide sequence ID" value="NZ_CP104694.1"/>
</dbReference>
<gene>
    <name evidence="1" type="ORF">N4264_03810</name>
</gene>
<name>A0ABY6BG27_9GAMM</name>
<evidence type="ECO:0000313" key="2">
    <source>
        <dbReference type="Proteomes" id="UP001064632"/>
    </source>
</evidence>
<dbReference type="EMBL" id="CP104694">
    <property type="protein sequence ID" value="UXI68790.1"/>
    <property type="molecule type" value="Genomic_DNA"/>
</dbReference>
<organism evidence="1 2">
    <name type="scientific">Tahibacter amnicola</name>
    <dbReference type="NCBI Taxonomy" id="2976241"/>
    <lineage>
        <taxon>Bacteria</taxon>
        <taxon>Pseudomonadati</taxon>
        <taxon>Pseudomonadota</taxon>
        <taxon>Gammaproteobacteria</taxon>
        <taxon>Lysobacterales</taxon>
        <taxon>Rhodanobacteraceae</taxon>
        <taxon>Tahibacter</taxon>
    </lineage>
</organism>
<keyword evidence="2" id="KW-1185">Reference proteome</keyword>
<accession>A0ABY6BG27</accession>
<proteinExistence type="predicted"/>